<sequence>MTTLVYPFETDKKLSGLQLLSALVLHRLVPGSAWNRTRYRIKFLLRTLCSPRLTLSLLGYVAQHPQRDEILHAMPPLPCKLHRVYQSVNVSRETALNNIIAHYEHLTSHVPPAINHALLAEKPLYIASLEGKEGQHFRIRFNALPRQDKEGEVSLVFTNETDEPVATVTFSLINYLGQPTLFIGAIQGPRAYVDHAEIQRVTKACHGLFPKRLIMEAVMLVAELTQMTQIVAVSNDTHIYGHPRYKKRKGMIFADYDNFWETLNGTRSKEGYYHLPRQISHRPLEEIASKRRSEYRRRYLLLDELEKQIRQAFSQR</sequence>
<dbReference type="PANTHER" id="PTHR38785">
    <property type="entry name" value="HOMOLOG OF VIRK"/>
    <property type="match status" value="1"/>
</dbReference>
<dbReference type="RefSeq" id="WP_140470213.1">
    <property type="nucleotide sequence ID" value="NZ_RCZD01000001.1"/>
</dbReference>
<dbReference type="PANTHER" id="PTHR38785:SF1">
    <property type="entry name" value="HOMOLOG OF VIRK"/>
    <property type="match status" value="1"/>
</dbReference>
<keyword evidence="2" id="KW-1185">Reference proteome</keyword>
<evidence type="ECO:0000313" key="1">
    <source>
        <dbReference type="EMBL" id="TPG65136.1"/>
    </source>
</evidence>
<dbReference type="InterPro" id="IPR007488">
    <property type="entry name" value="DUF535"/>
</dbReference>
<dbReference type="Proteomes" id="UP000317663">
    <property type="component" value="Unassembled WGS sequence"/>
</dbReference>
<name>A0A502GVZ3_9GAMM</name>
<gene>
    <name evidence="1" type="ORF">EAH77_02535</name>
</gene>
<dbReference type="AlphaFoldDB" id="A0A502GVZ3"/>
<proteinExistence type="predicted"/>
<reference evidence="1 2" key="1">
    <citation type="journal article" date="2019" name="Environ. Microbiol.">
        <title>Species interactions and distinct microbial communities in high Arctic permafrost affected cryosols are associated with the CH4 and CO2 gas fluxes.</title>
        <authorList>
            <person name="Altshuler I."/>
            <person name="Hamel J."/>
            <person name="Turney S."/>
            <person name="Magnuson E."/>
            <person name="Levesque R."/>
            <person name="Greer C."/>
            <person name="Whyte L.G."/>
        </authorList>
    </citation>
    <scope>NUCLEOTIDE SEQUENCE [LARGE SCALE GENOMIC DNA]</scope>
    <source>
        <strain evidence="1 2">E4</strain>
    </source>
</reference>
<dbReference type="EMBL" id="RCZD01000001">
    <property type="protein sequence ID" value="TPG65136.1"/>
    <property type="molecule type" value="Genomic_DNA"/>
</dbReference>
<accession>A0A502GVZ3</accession>
<organism evidence="1 2">
    <name type="scientific">Ewingella americana</name>
    <dbReference type="NCBI Taxonomy" id="41202"/>
    <lineage>
        <taxon>Bacteria</taxon>
        <taxon>Pseudomonadati</taxon>
        <taxon>Pseudomonadota</taxon>
        <taxon>Gammaproteobacteria</taxon>
        <taxon>Enterobacterales</taxon>
        <taxon>Yersiniaceae</taxon>
        <taxon>Ewingella</taxon>
    </lineage>
</organism>
<dbReference type="OrthoDB" id="6835762at2"/>
<protein>
    <submittedName>
        <fullName evidence="1">DUF535 domain-containing protein</fullName>
    </submittedName>
</protein>
<comment type="caution">
    <text evidence="1">The sequence shown here is derived from an EMBL/GenBank/DDBJ whole genome shotgun (WGS) entry which is preliminary data.</text>
</comment>
<dbReference type="Pfam" id="PF04393">
    <property type="entry name" value="DUF535"/>
    <property type="match status" value="1"/>
</dbReference>
<evidence type="ECO:0000313" key="2">
    <source>
        <dbReference type="Proteomes" id="UP000317663"/>
    </source>
</evidence>
<dbReference type="GO" id="GO:0006974">
    <property type="term" value="P:DNA damage response"/>
    <property type="evidence" value="ECO:0007669"/>
    <property type="project" value="TreeGrafter"/>
</dbReference>